<dbReference type="STRING" id="1509407.A0A0L1J2D7"/>
<evidence type="ECO:0000256" key="1">
    <source>
        <dbReference type="SAM" id="MobiDB-lite"/>
    </source>
</evidence>
<feature type="compositionally biased region" description="Polar residues" evidence="1">
    <location>
        <begin position="202"/>
        <end position="212"/>
    </location>
</feature>
<sequence length="247" mass="27602">MTPFRNFLTKRPALPNSGEADNVSRLSADSHHSTPLNIRKSTDNEPPEYKLSGMFSLLLAVDIDVANTGSRKTVVDDNGAYLPPSPPERQSFWRRYPGSNRSSNHRDLVDENEPFSISRESFDSYRRSFDISARSPINYSDAMPSRTSLDSRFSRLSTPYAKGLEKQPTSMEEEQFEDVGLDDDNESKPKKKGLFSRLGDFTNDSQTSSNSKLGFHIPGRKRGQSNVGSELGSMKSPPTVESELRDA</sequence>
<feature type="region of interest" description="Disordered" evidence="1">
    <location>
        <begin position="1"/>
        <end position="47"/>
    </location>
</feature>
<reference evidence="2 3" key="1">
    <citation type="submission" date="2014-06" db="EMBL/GenBank/DDBJ databases">
        <title>The Genome of the Aflatoxigenic Filamentous Fungus Aspergillus nomius.</title>
        <authorList>
            <person name="Moore M.G."/>
            <person name="Shannon B.M."/>
            <person name="Brian M.M."/>
        </authorList>
    </citation>
    <scope>NUCLEOTIDE SEQUENCE [LARGE SCALE GENOMIC DNA]</scope>
    <source>
        <strain evidence="2 3">NRRL 13137</strain>
    </source>
</reference>
<organism evidence="2 3">
    <name type="scientific">Aspergillus nomiae NRRL (strain ATCC 15546 / NRRL 13137 / CBS 260.88 / M93)</name>
    <dbReference type="NCBI Taxonomy" id="1509407"/>
    <lineage>
        <taxon>Eukaryota</taxon>
        <taxon>Fungi</taxon>
        <taxon>Dikarya</taxon>
        <taxon>Ascomycota</taxon>
        <taxon>Pezizomycotina</taxon>
        <taxon>Eurotiomycetes</taxon>
        <taxon>Eurotiomycetidae</taxon>
        <taxon>Eurotiales</taxon>
        <taxon>Aspergillaceae</taxon>
        <taxon>Aspergillus</taxon>
        <taxon>Aspergillus subgen. Circumdati</taxon>
    </lineage>
</organism>
<dbReference type="GeneID" id="26807815"/>
<dbReference type="EMBL" id="JNOM01000136">
    <property type="protein sequence ID" value="KNG85914.1"/>
    <property type="molecule type" value="Genomic_DNA"/>
</dbReference>
<accession>A0A0L1J2D7</accession>
<dbReference type="OrthoDB" id="5397330at2759"/>
<evidence type="ECO:0000313" key="3">
    <source>
        <dbReference type="Proteomes" id="UP000037505"/>
    </source>
</evidence>
<dbReference type="RefSeq" id="XP_015406837.1">
    <property type="nucleotide sequence ID" value="XM_015551268.1"/>
</dbReference>
<protein>
    <submittedName>
        <fullName evidence="2">Uncharacterized protein</fullName>
    </submittedName>
</protein>
<feature type="region of interest" description="Disordered" evidence="1">
    <location>
        <begin position="159"/>
        <end position="247"/>
    </location>
</feature>
<proteinExistence type="predicted"/>
<feature type="compositionally biased region" description="Acidic residues" evidence="1">
    <location>
        <begin position="171"/>
        <end position="185"/>
    </location>
</feature>
<comment type="caution">
    <text evidence="2">The sequence shown here is derived from an EMBL/GenBank/DDBJ whole genome shotgun (WGS) entry which is preliminary data.</text>
</comment>
<dbReference type="AlphaFoldDB" id="A0A0L1J2D7"/>
<keyword evidence="3" id="KW-1185">Reference proteome</keyword>
<name>A0A0L1J2D7_ASPN3</name>
<evidence type="ECO:0000313" key="2">
    <source>
        <dbReference type="EMBL" id="KNG85914.1"/>
    </source>
</evidence>
<gene>
    <name evidence="2" type="ORF">ANOM_006011</name>
</gene>
<dbReference type="Proteomes" id="UP000037505">
    <property type="component" value="Unassembled WGS sequence"/>
</dbReference>